<dbReference type="InterPro" id="IPR023227">
    <property type="entry name" value="SAM_OH_AdoTrfase_C_sf"/>
</dbReference>
<reference evidence="5 6" key="1">
    <citation type="submission" date="2016-05" db="EMBL/GenBank/DDBJ databases">
        <title>First whole genome sequencing of Entamoeba histolytica HM1:IMSS-clone-6.</title>
        <authorList>
            <person name="Mukherjee Avik.K."/>
            <person name="Izumyama S."/>
            <person name="Nakada-Tsukui K."/>
            <person name="Nozaki T."/>
        </authorList>
    </citation>
    <scope>NUCLEOTIDE SEQUENCE [LARGE SCALE GENOMIC DNA]</scope>
    <source>
        <strain evidence="5 6">HM1:IMSS clone 6</strain>
    </source>
</reference>
<evidence type="ECO:0000259" key="3">
    <source>
        <dbReference type="Pfam" id="PF01887"/>
    </source>
</evidence>
<evidence type="ECO:0000256" key="1">
    <source>
        <dbReference type="ARBA" id="ARBA00022691"/>
    </source>
</evidence>
<proteinExistence type="inferred from homology"/>
<dbReference type="InterPro" id="IPR023228">
    <property type="entry name" value="SAM_OH_AdoTrfase_N_sf"/>
</dbReference>
<protein>
    <recommendedName>
        <fullName evidence="7">DUF62-containing protein</fullName>
    </recommendedName>
</protein>
<sequence>MKTIALLTDFGYGEYVGIMKGVIANHCPCLVNVIDISHDIYPQSILQASWILSTAIPYFPDNTVFVAVVDPGVGGDRNAVLIKTKTITLIGPNNGIFTHSLQRCNLEIEHVYVLNVQNASSTFHGRDVFSLNAARFVFDGSINGIESNEKIYQFPLVKTKNIVTIVSIDHFGNIISDQEGDYNSIQYIQTQNKREPIHFVCTYEEGAKKGYFLIGLIGSNKTFEISIVNGNAQHYLNVHIGDQIKLIF</sequence>
<evidence type="ECO:0000259" key="4">
    <source>
        <dbReference type="Pfam" id="PF20257"/>
    </source>
</evidence>
<dbReference type="PANTHER" id="PTHR35092">
    <property type="entry name" value="CHLORINASE MJ1651"/>
    <property type="match status" value="1"/>
</dbReference>
<organism evidence="5 6">
    <name type="scientific">Entamoeba histolytica</name>
    <dbReference type="NCBI Taxonomy" id="5759"/>
    <lineage>
        <taxon>Eukaryota</taxon>
        <taxon>Amoebozoa</taxon>
        <taxon>Evosea</taxon>
        <taxon>Archamoebae</taxon>
        <taxon>Mastigamoebida</taxon>
        <taxon>Entamoebidae</taxon>
        <taxon>Entamoeba</taxon>
    </lineage>
</organism>
<dbReference type="InterPro" id="IPR046469">
    <property type="entry name" value="SAM_HAT_N"/>
</dbReference>
<dbReference type="SUPFAM" id="SSF101852">
    <property type="entry name" value="Bacterial fluorinating enzyme, C-terminal domain"/>
    <property type="match status" value="1"/>
</dbReference>
<dbReference type="EMBL" id="BDEQ01000001">
    <property type="protein sequence ID" value="GAT94799.1"/>
    <property type="molecule type" value="Genomic_DNA"/>
</dbReference>
<name>A0A5K1URV5_ENTHI</name>
<dbReference type="OMA" id="GVIAKHC"/>
<accession>A0A5K1URV5</accession>
<feature type="domain" description="S-adenosyl-l-methionine hydroxide adenosyltransferase N-terminal" evidence="3">
    <location>
        <begin position="4"/>
        <end position="143"/>
    </location>
</feature>
<dbReference type="VEuPathDB" id="AmoebaDB:KM1_088180"/>
<dbReference type="Gene3D" id="2.40.30.90">
    <property type="entry name" value="Bacterial fluorinating enzyme like"/>
    <property type="match status" value="1"/>
</dbReference>
<dbReference type="VEuPathDB" id="AmoebaDB:EHI5A_075690"/>
<dbReference type="VEuPathDB" id="AmoebaDB:EHI_100370"/>
<dbReference type="Gene3D" id="3.40.50.10790">
    <property type="entry name" value="S-adenosyl-l-methionine hydroxide adenosyltransferase, N-terminal"/>
    <property type="match status" value="1"/>
</dbReference>
<dbReference type="InterPro" id="IPR046470">
    <property type="entry name" value="SAM_HAT_C"/>
</dbReference>
<dbReference type="PIRSF" id="PIRSF006779">
    <property type="entry name" value="UCP006779"/>
    <property type="match status" value="1"/>
</dbReference>
<evidence type="ECO:0008006" key="7">
    <source>
        <dbReference type="Google" id="ProtNLM"/>
    </source>
</evidence>
<dbReference type="PANTHER" id="PTHR35092:SF1">
    <property type="entry name" value="CHLORINASE MJ1651"/>
    <property type="match status" value="1"/>
</dbReference>
<keyword evidence="1" id="KW-0949">S-adenosyl-L-methionine</keyword>
<evidence type="ECO:0000313" key="5">
    <source>
        <dbReference type="EMBL" id="GAT94799.1"/>
    </source>
</evidence>
<feature type="domain" description="S-adenosyl-l-methionine hydroxide adenosyltransferase C-terminal" evidence="4">
    <location>
        <begin position="164"/>
        <end position="244"/>
    </location>
</feature>
<comment type="caution">
    <text evidence="5">The sequence shown here is derived from an EMBL/GenBank/DDBJ whole genome shotgun (WGS) entry which is preliminary data.</text>
</comment>
<dbReference type="SUPFAM" id="SSF102522">
    <property type="entry name" value="Bacterial fluorinating enzyme, N-terminal domain"/>
    <property type="match status" value="1"/>
</dbReference>
<comment type="similarity">
    <text evidence="2">Belongs to the SAM hydrolase / SAM-dependent halogenase family.</text>
</comment>
<dbReference type="AlphaFoldDB" id="A0A5K1URV5"/>
<dbReference type="Proteomes" id="UP000078387">
    <property type="component" value="Unassembled WGS sequence"/>
</dbReference>
<dbReference type="VEuPathDB" id="AmoebaDB:EHI7A_045730"/>
<gene>
    <name evidence="5" type="ORF">CL6EHI_100370</name>
</gene>
<evidence type="ECO:0000256" key="2">
    <source>
        <dbReference type="ARBA" id="ARBA00024035"/>
    </source>
</evidence>
<dbReference type="InterPro" id="IPR002747">
    <property type="entry name" value="SAM_OH_AdoTrfase"/>
</dbReference>
<dbReference type="Pfam" id="PF01887">
    <property type="entry name" value="SAM_HAT_N"/>
    <property type="match status" value="1"/>
</dbReference>
<dbReference type="Pfam" id="PF20257">
    <property type="entry name" value="SAM_HAT_C"/>
    <property type="match status" value="1"/>
</dbReference>
<evidence type="ECO:0000313" key="6">
    <source>
        <dbReference type="Proteomes" id="UP000078387"/>
    </source>
</evidence>
<dbReference type="VEuPathDB" id="AmoebaDB:EHI8A_120590"/>